<evidence type="ECO:0000256" key="5">
    <source>
        <dbReference type="SAM" id="MobiDB-lite"/>
    </source>
</evidence>
<dbReference type="GO" id="GO:0070210">
    <property type="term" value="C:Rpd3L-Expanded complex"/>
    <property type="evidence" value="ECO:0007669"/>
    <property type="project" value="TreeGrafter"/>
</dbReference>
<feature type="compositionally biased region" description="Low complexity" evidence="5">
    <location>
        <begin position="715"/>
        <end position="740"/>
    </location>
</feature>
<feature type="region of interest" description="Disordered" evidence="5">
    <location>
        <begin position="686"/>
        <end position="745"/>
    </location>
</feature>
<dbReference type="PANTHER" id="PTHR46462:SF3">
    <property type="entry name" value="UPSET, ISOFORM A"/>
    <property type="match status" value="1"/>
</dbReference>
<dbReference type="SUPFAM" id="SSF57903">
    <property type="entry name" value="FYVE/PHD zinc finger"/>
    <property type="match status" value="1"/>
</dbReference>
<dbReference type="GeneID" id="19968194"/>
<feature type="region of interest" description="Disordered" evidence="5">
    <location>
        <begin position="806"/>
        <end position="923"/>
    </location>
</feature>
<dbReference type="PROSITE" id="PS50280">
    <property type="entry name" value="SET"/>
    <property type="match status" value="1"/>
</dbReference>
<keyword evidence="8" id="KW-1185">Reference proteome</keyword>
<dbReference type="GO" id="GO:0008270">
    <property type="term" value="F:zinc ion binding"/>
    <property type="evidence" value="ECO:0007669"/>
    <property type="project" value="UniProtKB-KW"/>
</dbReference>
<dbReference type="Gene3D" id="3.30.40.10">
    <property type="entry name" value="Zinc/RING finger domain, C3HC4 (zinc finger)"/>
    <property type="match status" value="1"/>
</dbReference>
<dbReference type="OrthoDB" id="1928087at2759"/>
<dbReference type="EMBL" id="KB822711">
    <property type="protein sequence ID" value="ETN46669.1"/>
    <property type="molecule type" value="Genomic_DNA"/>
</dbReference>
<dbReference type="InterPro" id="IPR046341">
    <property type="entry name" value="SET_dom_sf"/>
</dbReference>
<proteinExistence type="predicted"/>
<protein>
    <recommendedName>
        <fullName evidence="6">SET domain-containing protein</fullName>
    </recommendedName>
</protein>
<organism evidence="7 8">
    <name type="scientific">Cyphellophora europaea (strain CBS 101466)</name>
    <name type="common">Phialophora europaea</name>
    <dbReference type="NCBI Taxonomy" id="1220924"/>
    <lineage>
        <taxon>Eukaryota</taxon>
        <taxon>Fungi</taxon>
        <taxon>Dikarya</taxon>
        <taxon>Ascomycota</taxon>
        <taxon>Pezizomycotina</taxon>
        <taxon>Eurotiomycetes</taxon>
        <taxon>Chaetothyriomycetidae</taxon>
        <taxon>Chaetothyriales</taxon>
        <taxon>Cyphellophoraceae</taxon>
        <taxon>Cyphellophora</taxon>
    </lineage>
</organism>
<gene>
    <name evidence="7" type="ORF">HMPREF1541_00855</name>
</gene>
<dbReference type="STRING" id="1220924.W2SFI3"/>
<evidence type="ECO:0000256" key="3">
    <source>
        <dbReference type="ARBA" id="ARBA00022833"/>
    </source>
</evidence>
<dbReference type="GO" id="GO:0006355">
    <property type="term" value="P:regulation of DNA-templated transcription"/>
    <property type="evidence" value="ECO:0007669"/>
    <property type="project" value="TreeGrafter"/>
</dbReference>
<keyword evidence="2" id="KW-0863">Zinc-finger</keyword>
<dbReference type="Gene3D" id="2.170.270.10">
    <property type="entry name" value="SET domain"/>
    <property type="match status" value="1"/>
</dbReference>
<evidence type="ECO:0000259" key="6">
    <source>
        <dbReference type="PROSITE" id="PS50280"/>
    </source>
</evidence>
<feature type="compositionally biased region" description="Basic and acidic residues" evidence="5">
    <location>
        <begin position="559"/>
        <end position="569"/>
    </location>
</feature>
<feature type="compositionally biased region" description="Polar residues" evidence="5">
    <location>
        <begin position="690"/>
        <end position="703"/>
    </location>
</feature>
<feature type="compositionally biased region" description="Pro residues" evidence="5">
    <location>
        <begin position="859"/>
        <end position="870"/>
    </location>
</feature>
<evidence type="ECO:0000313" key="8">
    <source>
        <dbReference type="Proteomes" id="UP000030752"/>
    </source>
</evidence>
<feature type="compositionally biased region" description="Polar residues" evidence="5">
    <location>
        <begin position="487"/>
        <end position="502"/>
    </location>
</feature>
<dbReference type="InterPro" id="IPR001214">
    <property type="entry name" value="SET_dom"/>
</dbReference>
<dbReference type="GO" id="GO:0034967">
    <property type="term" value="C:Set3 complex"/>
    <property type="evidence" value="ECO:0007669"/>
    <property type="project" value="TreeGrafter"/>
</dbReference>
<dbReference type="SMART" id="SM00317">
    <property type="entry name" value="SET"/>
    <property type="match status" value="1"/>
</dbReference>
<keyword evidence="1" id="KW-0479">Metal-binding</keyword>
<keyword evidence="4" id="KW-0156">Chromatin regulator</keyword>
<name>W2SFI3_CYPE1</name>
<dbReference type="Pfam" id="PF00628">
    <property type="entry name" value="PHD"/>
    <property type="match status" value="1"/>
</dbReference>
<feature type="region of interest" description="Disordered" evidence="5">
    <location>
        <begin position="763"/>
        <end position="793"/>
    </location>
</feature>
<feature type="compositionally biased region" description="Basic residues" evidence="5">
    <location>
        <begin position="570"/>
        <end position="579"/>
    </location>
</feature>
<dbReference type="VEuPathDB" id="FungiDB:HMPREF1541_00855"/>
<sequence>MTDSSSLITTNSPINPFPVTAVPAQQQQPPLLNGIVSDANLAEEEEYTIKCICGYADDDGNTVYCEKCDTWQHIECYYPSKKVPEEHFCADCLPRDVDAKRAAERQRRHREALDGGDRKIKRPASKSSKKKHKDPSVSEQVNGWHLDRNESISNGRDQPPPTKKPKTNHRTSGSVASINGDSRKRALSHIHSYPSPSKSPQDAARYPPIPIYTSEFLDLYDRDHGTTDAQGNEHTIQALNELAAFRSDASLVASPGEQPSNLRPFVRASGTLDPSTYPPISVETADRKEVEIDGKTPHWKFIKTQAPIRKDQVVGEVRGEVGMLDEYCQQHSNSNRWQELGHPDPFVFFHPHMNVYIDSRKAGTQFRYLRRSCVPNVTLKTFVTEDNDWRHCFVAKDDIPAGKELTAAWFLDPNIMLSGDPNTDQDEPPFSRQCDWVSRVLANFGDCACNKGSNCLFARFDRRCLPKSTDGPEKTKAGRKKRPKTKTAISPKSTGQATNSRAGSEALKQEDDEQDQRSSSGSASDPKSRDMTPVNIAALDADPVLGTQLTDREIRKLRALEQREQERNKTKEKKTKKRTSGGSNLNTPNPNGSKHFLNPGTIGAESYSGSPPPRQIGAQSRGKSRMIRQTPPRPVYAEASTQTSPDDIDLELPPAKRMKYVTPQQRLLRKVLANRSRYEQRCKVAGVSPRSFSASPMTSPSQDSEMKDVNPNVISPVSARSAPLPSPSSSEHSASPTVSPTYPLPSQAAHSYKQFKVPAPKLQISSMPPVPAFPAAGTSGAPNSTSSAHGTPSAVLSPVAMISTQPGMSPAVVTPSPAKKKLSLGDYMKARRNTSSSSILATEKSLMADGDRKVSSESPGPPSNVPPAPSPSDHIKIEAAIQGVQENAVEDTPMKDADDESEYVPPEPILDADLPPPGMVVSDVGKPDVMLSISPPASANTASEVTTVMAQLAKLQEKAKSGASS</sequence>
<feature type="compositionally biased region" description="Polar residues" evidence="5">
    <location>
        <begin position="580"/>
        <end position="592"/>
    </location>
</feature>
<evidence type="ECO:0000256" key="1">
    <source>
        <dbReference type="ARBA" id="ARBA00022723"/>
    </source>
</evidence>
<feature type="region of interest" description="Disordered" evidence="5">
    <location>
        <begin position="103"/>
        <end position="183"/>
    </location>
</feature>
<evidence type="ECO:0000256" key="4">
    <source>
        <dbReference type="ARBA" id="ARBA00022853"/>
    </source>
</evidence>
<feature type="domain" description="SET" evidence="6">
    <location>
        <begin position="278"/>
        <end position="410"/>
    </location>
</feature>
<feature type="compositionally biased region" description="Basic and acidic residues" evidence="5">
    <location>
        <begin position="467"/>
        <end position="476"/>
    </location>
</feature>
<dbReference type="RefSeq" id="XP_008711381.1">
    <property type="nucleotide sequence ID" value="XM_008713159.1"/>
</dbReference>
<dbReference type="InterPro" id="IPR011011">
    <property type="entry name" value="Znf_FYVE_PHD"/>
</dbReference>
<feature type="compositionally biased region" description="Basic and acidic residues" evidence="5">
    <location>
        <begin position="103"/>
        <end position="118"/>
    </location>
</feature>
<evidence type="ECO:0000313" key="7">
    <source>
        <dbReference type="EMBL" id="ETN46669.1"/>
    </source>
</evidence>
<reference evidence="7 8" key="1">
    <citation type="submission" date="2013-03" db="EMBL/GenBank/DDBJ databases">
        <title>The Genome Sequence of Phialophora europaea CBS 101466.</title>
        <authorList>
            <consortium name="The Broad Institute Genomics Platform"/>
            <person name="Cuomo C."/>
            <person name="de Hoog S."/>
            <person name="Gorbushina A."/>
            <person name="Walker B."/>
            <person name="Young S.K."/>
            <person name="Zeng Q."/>
            <person name="Gargeya S."/>
            <person name="Fitzgerald M."/>
            <person name="Haas B."/>
            <person name="Abouelleil A."/>
            <person name="Allen A.W."/>
            <person name="Alvarado L."/>
            <person name="Arachchi H.M."/>
            <person name="Berlin A.M."/>
            <person name="Chapman S.B."/>
            <person name="Gainer-Dewar J."/>
            <person name="Goldberg J."/>
            <person name="Griggs A."/>
            <person name="Gujja S."/>
            <person name="Hansen M."/>
            <person name="Howarth C."/>
            <person name="Imamovic A."/>
            <person name="Ireland A."/>
            <person name="Larimer J."/>
            <person name="McCowan C."/>
            <person name="Murphy C."/>
            <person name="Pearson M."/>
            <person name="Poon T.W."/>
            <person name="Priest M."/>
            <person name="Roberts A."/>
            <person name="Saif S."/>
            <person name="Shea T."/>
            <person name="Sisk P."/>
            <person name="Sykes S."/>
            <person name="Wortman J."/>
            <person name="Nusbaum C."/>
            <person name="Birren B."/>
        </authorList>
    </citation>
    <scope>NUCLEOTIDE SEQUENCE [LARGE SCALE GENOMIC DNA]</scope>
    <source>
        <strain evidence="7 8">CBS 101466</strain>
    </source>
</reference>
<feature type="compositionally biased region" description="Polar residues" evidence="5">
    <location>
        <begin position="780"/>
        <end position="790"/>
    </location>
</feature>
<feature type="compositionally biased region" description="Basic residues" evidence="5">
    <location>
        <begin position="119"/>
        <end position="133"/>
    </location>
</feature>
<dbReference type="CDD" id="cd15570">
    <property type="entry name" value="PHD_Bye1p_SIZ1_like"/>
    <property type="match status" value="1"/>
</dbReference>
<feature type="region of interest" description="Disordered" evidence="5">
    <location>
        <begin position="467"/>
        <end position="531"/>
    </location>
</feature>
<dbReference type="SUPFAM" id="SSF82199">
    <property type="entry name" value="SET domain"/>
    <property type="match status" value="1"/>
</dbReference>
<dbReference type="InterPro" id="IPR019787">
    <property type="entry name" value="Znf_PHD-finger"/>
</dbReference>
<dbReference type="GO" id="GO:0006325">
    <property type="term" value="P:chromatin organization"/>
    <property type="evidence" value="ECO:0007669"/>
    <property type="project" value="UniProtKB-KW"/>
</dbReference>
<accession>W2SFI3</accession>
<dbReference type="InParanoid" id="W2SFI3"/>
<dbReference type="Proteomes" id="UP000030752">
    <property type="component" value="Unassembled WGS sequence"/>
</dbReference>
<dbReference type="PANTHER" id="PTHR46462">
    <property type="entry name" value="UPSET, ISOFORM A"/>
    <property type="match status" value="1"/>
</dbReference>
<dbReference type="InterPro" id="IPR013083">
    <property type="entry name" value="Znf_RING/FYVE/PHD"/>
</dbReference>
<dbReference type="HOGENOM" id="CLU_009510_1_0_1"/>
<feature type="region of interest" description="Disordered" evidence="5">
    <location>
        <begin position="559"/>
        <end position="652"/>
    </location>
</feature>
<keyword evidence="3" id="KW-0862">Zinc</keyword>
<feature type="compositionally biased region" description="Polar residues" evidence="5">
    <location>
        <begin position="170"/>
        <end position="180"/>
    </location>
</feature>
<dbReference type="eggNOG" id="KOG1844">
    <property type="taxonomic scope" value="Eukaryota"/>
</dbReference>
<dbReference type="AlphaFoldDB" id="W2SFI3"/>
<dbReference type="Pfam" id="PF00856">
    <property type="entry name" value="SET"/>
    <property type="match status" value="1"/>
</dbReference>
<evidence type="ECO:0000256" key="2">
    <source>
        <dbReference type="ARBA" id="ARBA00022771"/>
    </source>
</evidence>